<dbReference type="OrthoDB" id="7205479at2"/>
<dbReference type="Pfam" id="PF04020">
    <property type="entry name" value="Phage_holin_4_2"/>
    <property type="match status" value="1"/>
</dbReference>
<dbReference type="PANTHER" id="PTHR37309">
    <property type="entry name" value="SLR0284 PROTEIN"/>
    <property type="match status" value="1"/>
</dbReference>
<proteinExistence type="predicted"/>
<dbReference type="Proteomes" id="UP000033695">
    <property type="component" value="Unassembled WGS sequence"/>
</dbReference>
<comment type="caution">
    <text evidence="2">The sequence shown here is derived from an EMBL/GenBank/DDBJ whole genome shotgun (WGS) entry which is preliminary data.</text>
</comment>
<dbReference type="PATRIC" id="fig|1218508.4.peg.1159"/>
<dbReference type="PANTHER" id="PTHR37309:SF1">
    <property type="entry name" value="SLR0284 PROTEIN"/>
    <property type="match status" value="1"/>
</dbReference>
<dbReference type="InterPro" id="IPR007165">
    <property type="entry name" value="Phage_holin_4_2"/>
</dbReference>
<evidence type="ECO:0000313" key="3">
    <source>
        <dbReference type="Proteomes" id="UP000033695"/>
    </source>
</evidence>
<dbReference type="EMBL" id="JXBZ01000008">
    <property type="protein sequence ID" value="KJY48761.1"/>
    <property type="molecule type" value="Genomic_DNA"/>
</dbReference>
<dbReference type="STRING" id="1218508.JG29_11720"/>
<dbReference type="AlphaFoldDB" id="A0A0F4KU68"/>
<dbReference type="HOGENOM" id="CLU_120441_1_1_9"/>
<keyword evidence="1" id="KW-0812">Transmembrane</keyword>
<name>A0A0F4KU68_9LACO</name>
<gene>
    <name evidence="2" type="ORF">JG29_11720</name>
</gene>
<sequence>MKIIYQTIINTLLFMALARVLPSLFFIDNFITAIIAGFVLVLLNMTIKPLLHIISFPITLITFGLFSLIINGLTLEIVAWLINGFVLRSFSAAIIIALIMSIANSFVGYHAFQKRR</sequence>
<feature type="transmembrane region" description="Helical" evidence="1">
    <location>
        <begin position="20"/>
        <end position="43"/>
    </location>
</feature>
<reference evidence="2 3" key="1">
    <citation type="submission" date="2014-12" db="EMBL/GenBank/DDBJ databases">
        <title>Comparative genomics of the lactic acid bacteria isolated from the honey bee gut.</title>
        <authorList>
            <person name="Ellegaard K.M."/>
            <person name="Tamarit D."/>
            <person name="Javelind E."/>
            <person name="Olofsson T."/>
            <person name="Andersson S.G."/>
            <person name="Vasquez A."/>
        </authorList>
    </citation>
    <scope>NUCLEOTIDE SEQUENCE [LARGE SCALE GENOMIC DNA]</scope>
    <source>
        <strain evidence="2 3">Hon2</strain>
    </source>
</reference>
<accession>A0A0F4KU68</accession>
<protein>
    <recommendedName>
        <fullName evidence="4">Integral membrane protein</fullName>
    </recommendedName>
</protein>
<keyword evidence="1" id="KW-0472">Membrane</keyword>
<keyword evidence="3" id="KW-1185">Reference proteome</keyword>
<organism evidence="2 3">
    <name type="scientific">Bombilactobacillus mellis</name>
    <dbReference type="NCBI Taxonomy" id="1218508"/>
    <lineage>
        <taxon>Bacteria</taxon>
        <taxon>Bacillati</taxon>
        <taxon>Bacillota</taxon>
        <taxon>Bacilli</taxon>
        <taxon>Lactobacillales</taxon>
        <taxon>Lactobacillaceae</taxon>
        <taxon>Bombilactobacillus</taxon>
    </lineage>
</organism>
<feature type="transmembrane region" description="Helical" evidence="1">
    <location>
        <begin position="50"/>
        <end position="70"/>
    </location>
</feature>
<keyword evidence="1" id="KW-1133">Transmembrane helix</keyword>
<dbReference type="RefSeq" id="WP_045923021.1">
    <property type="nucleotide sequence ID" value="NZ_JAAEDY010000001.1"/>
</dbReference>
<evidence type="ECO:0008006" key="4">
    <source>
        <dbReference type="Google" id="ProtNLM"/>
    </source>
</evidence>
<feature type="transmembrane region" description="Helical" evidence="1">
    <location>
        <begin position="90"/>
        <end position="112"/>
    </location>
</feature>
<evidence type="ECO:0000313" key="2">
    <source>
        <dbReference type="EMBL" id="KJY48761.1"/>
    </source>
</evidence>
<evidence type="ECO:0000256" key="1">
    <source>
        <dbReference type="SAM" id="Phobius"/>
    </source>
</evidence>